<dbReference type="RefSeq" id="XP_045956156.1">
    <property type="nucleotide sequence ID" value="XM_046108896.1"/>
</dbReference>
<name>A0A9P8UGT6_9PEZI</name>
<comment type="caution">
    <text evidence="5">The sequence shown here is derived from an EMBL/GenBank/DDBJ whole genome shotgun (WGS) entry which is preliminary data.</text>
</comment>
<evidence type="ECO:0000259" key="4">
    <source>
        <dbReference type="Pfam" id="PF00891"/>
    </source>
</evidence>
<organism evidence="5 6">
    <name type="scientific">Truncatella angustata</name>
    <dbReference type="NCBI Taxonomy" id="152316"/>
    <lineage>
        <taxon>Eukaryota</taxon>
        <taxon>Fungi</taxon>
        <taxon>Dikarya</taxon>
        <taxon>Ascomycota</taxon>
        <taxon>Pezizomycotina</taxon>
        <taxon>Sordariomycetes</taxon>
        <taxon>Xylariomycetidae</taxon>
        <taxon>Amphisphaeriales</taxon>
        <taxon>Sporocadaceae</taxon>
        <taxon>Truncatella</taxon>
    </lineage>
</organism>
<dbReference type="InterPro" id="IPR016461">
    <property type="entry name" value="COMT-like"/>
</dbReference>
<evidence type="ECO:0000256" key="3">
    <source>
        <dbReference type="ARBA" id="ARBA00022691"/>
    </source>
</evidence>
<accession>A0A9P8UGT6</accession>
<dbReference type="InterPro" id="IPR036390">
    <property type="entry name" value="WH_DNA-bd_sf"/>
</dbReference>
<protein>
    <submittedName>
        <fullName evidence="5">O-methyltransferase</fullName>
    </submittedName>
</protein>
<gene>
    <name evidence="5" type="ORF">BKA67DRAFT_680208</name>
</gene>
<dbReference type="PANTHER" id="PTHR43712:SF8">
    <property type="entry name" value="O-METHYLTRANSFERASE AF390-400"/>
    <property type="match status" value="1"/>
</dbReference>
<keyword evidence="2" id="KW-0808">Transferase</keyword>
<sequence>MAAVADSDNNISFLDGLQPESFTSDVERYAAKEAARKLLARLETPFERSWASSFETPVLVAGLQVCQDLGIWSKWSELDKENTGASQSLDNILSMVHKDVDPNLLRRFLRHIAALYVLKESGPDSWKPTSFSLAMGDRRSYINQTEPLDKTKFDNYRDLFGDDFFAYCQKNPEVRGSFIGLMTALRNHKMDWTEVFDTNRIVEGAKLDGSKPLLVDVGGAHGIDSARFLTKHPDLPADVITLQDLPDVIETHSKEKLDSRIRRMPYNFFTPQPIKGARAYFFHAVPHDWPDADCVRISENIKAAMENSYSKLIIYEVVLPARGATSLMTTLDLQLMNCTSGLERMEAHWKDLLARAGFKIIGISSHPRAVESVIEAELA</sequence>
<dbReference type="InterPro" id="IPR029063">
    <property type="entry name" value="SAM-dependent_MTases_sf"/>
</dbReference>
<dbReference type="GeneID" id="70137787"/>
<dbReference type="AlphaFoldDB" id="A0A9P8UGT6"/>
<dbReference type="GO" id="GO:0008171">
    <property type="term" value="F:O-methyltransferase activity"/>
    <property type="evidence" value="ECO:0007669"/>
    <property type="project" value="InterPro"/>
</dbReference>
<dbReference type="InterPro" id="IPR001077">
    <property type="entry name" value="COMT_C"/>
</dbReference>
<dbReference type="OrthoDB" id="1535081at2759"/>
<evidence type="ECO:0000256" key="2">
    <source>
        <dbReference type="ARBA" id="ARBA00022679"/>
    </source>
</evidence>
<keyword evidence="1" id="KW-0489">Methyltransferase</keyword>
<evidence type="ECO:0000313" key="5">
    <source>
        <dbReference type="EMBL" id="KAH6651878.1"/>
    </source>
</evidence>
<reference evidence="5" key="1">
    <citation type="journal article" date="2021" name="Nat. Commun.">
        <title>Genetic determinants of endophytism in the Arabidopsis root mycobiome.</title>
        <authorList>
            <person name="Mesny F."/>
            <person name="Miyauchi S."/>
            <person name="Thiergart T."/>
            <person name="Pickel B."/>
            <person name="Atanasova L."/>
            <person name="Karlsson M."/>
            <person name="Huettel B."/>
            <person name="Barry K.W."/>
            <person name="Haridas S."/>
            <person name="Chen C."/>
            <person name="Bauer D."/>
            <person name="Andreopoulos W."/>
            <person name="Pangilinan J."/>
            <person name="LaButti K."/>
            <person name="Riley R."/>
            <person name="Lipzen A."/>
            <person name="Clum A."/>
            <person name="Drula E."/>
            <person name="Henrissat B."/>
            <person name="Kohler A."/>
            <person name="Grigoriev I.V."/>
            <person name="Martin F.M."/>
            <person name="Hacquard S."/>
        </authorList>
    </citation>
    <scope>NUCLEOTIDE SEQUENCE</scope>
    <source>
        <strain evidence="5">MPI-SDFR-AT-0073</strain>
    </source>
</reference>
<dbReference type="Proteomes" id="UP000758603">
    <property type="component" value="Unassembled WGS sequence"/>
</dbReference>
<proteinExistence type="predicted"/>
<dbReference type="Gene3D" id="3.40.50.150">
    <property type="entry name" value="Vaccinia Virus protein VP39"/>
    <property type="match status" value="1"/>
</dbReference>
<evidence type="ECO:0000313" key="6">
    <source>
        <dbReference type="Proteomes" id="UP000758603"/>
    </source>
</evidence>
<dbReference type="SUPFAM" id="SSF53335">
    <property type="entry name" value="S-adenosyl-L-methionine-dependent methyltransferases"/>
    <property type="match status" value="1"/>
</dbReference>
<dbReference type="GO" id="GO:0032259">
    <property type="term" value="P:methylation"/>
    <property type="evidence" value="ECO:0007669"/>
    <property type="project" value="UniProtKB-KW"/>
</dbReference>
<dbReference type="PROSITE" id="PS51683">
    <property type="entry name" value="SAM_OMT_II"/>
    <property type="match status" value="1"/>
</dbReference>
<dbReference type="EMBL" id="JAGPXC010000006">
    <property type="protein sequence ID" value="KAH6651878.1"/>
    <property type="molecule type" value="Genomic_DNA"/>
</dbReference>
<dbReference type="PANTHER" id="PTHR43712">
    <property type="entry name" value="PUTATIVE (AFU_ORTHOLOGUE AFUA_4G14580)-RELATED"/>
    <property type="match status" value="1"/>
</dbReference>
<dbReference type="Pfam" id="PF00891">
    <property type="entry name" value="Methyltransf_2"/>
    <property type="match status" value="1"/>
</dbReference>
<keyword evidence="3" id="KW-0949">S-adenosyl-L-methionine</keyword>
<keyword evidence="6" id="KW-1185">Reference proteome</keyword>
<feature type="domain" description="O-methyltransferase C-terminal" evidence="4">
    <location>
        <begin position="154"/>
        <end position="359"/>
    </location>
</feature>
<dbReference type="SUPFAM" id="SSF46785">
    <property type="entry name" value="Winged helix' DNA-binding domain"/>
    <property type="match status" value="1"/>
</dbReference>
<evidence type="ECO:0000256" key="1">
    <source>
        <dbReference type="ARBA" id="ARBA00022603"/>
    </source>
</evidence>